<dbReference type="Gene3D" id="1.25.40.20">
    <property type="entry name" value="Ankyrin repeat-containing domain"/>
    <property type="match status" value="1"/>
</dbReference>
<evidence type="ECO:0000313" key="2">
    <source>
        <dbReference type="EMBL" id="PNH05235.1"/>
    </source>
</evidence>
<accession>A0A2J7ZYA3</accession>
<dbReference type="Pfam" id="PF00023">
    <property type="entry name" value="Ank"/>
    <property type="match status" value="1"/>
</dbReference>
<dbReference type="InterPro" id="IPR036770">
    <property type="entry name" value="Ankyrin_rpt-contain_sf"/>
</dbReference>
<sequence length="88" mass="9682">MHHLLNCGASVNQPDPRGFTPLHRAAHLAHLDGYLELYEYLLSRGADPSLLTTDYDPYLDPGCKSPQQVAADEPGVRAALQTPLRWTG</sequence>
<dbReference type="AlphaFoldDB" id="A0A2J7ZYA3"/>
<name>A0A2J7ZYA3_9CHLO</name>
<dbReference type="PROSITE" id="PS50088">
    <property type="entry name" value="ANK_REPEAT"/>
    <property type="match status" value="1"/>
</dbReference>
<proteinExistence type="predicted"/>
<dbReference type="EMBL" id="PGGS01000322">
    <property type="protein sequence ID" value="PNH05235.1"/>
    <property type="molecule type" value="Genomic_DNA"/>
</dbReference>
<feature type="repeat" description="ANK" evidence="1">
    <location>
        <begin position="17"/>
        <end position="53"/>
    </location>
</feature>
<dbReference type="OrthoDB" id="541883at2759"/>
<evidence type="ECO:0000313" key="3">
    <source>
        <dbReference type="Proteomes" id="UP000236333"/>
    </source>
</evidence>
<protein>
    <submittedName>
        <fullName evidence="2">Uncharacterized protein</fullName>
    </submittedName>
</protein>
<keyword evidence="3" id="KW-1185">Reference proteome</keyword>
<dbReference type="PROSITE" id="PS50297">
    <property type="entry name" value="ANK_REP_REGION"/>
    <property type="match status" value="1"/>
</dbReference>
<gene>
    <name evidence="2" type="ORF">TSOC_008529</name>
</gene>
<keyword evidence="1" id="KW-0040">ANK repeat</keyword>
<comment type="caution">
    <text evidence="2">The sequence shown here is derived from an EMBL/GenBank/DDBJ whole genome shotgun (WGS) entry which is preliminary data.</text>
</comment>
<dbReference type="InterPro" id="IPR002110">
    <property type="entry name" value="Ankyrin_rpt"/>
</dbReference>
<organism evidence="2 3">
    <name type="scientific">Tetrabaena socialis</name>
    <dbReference type="NCBI Taxonomy" id="47790"/>
    <lineage>
        <taxon>Eukaryota</taxon>
        <taxon>Viridiplantae</taxon>
        <taxon>Chlorophyta</taxon>
        <taxon>core chlorophytes</taxon>
        <taxon>Chlorophyceae</taxon>
        <taxon>CS clade</taxon>
        <taxon>Chlamydomonadales</taxon>
        <taxon>Tetrabaenaceae</taxon>
        <taxon>Tetrabaena</taxon>
    </lineage>
</organism>
<evidence type="ECO:0000256" key="1">
    <source>
        <dbReference type="PROSITE-ProRule" id="PRU00023"/>
    </source>
</evidence>
<dbReference type="Proteomes" id="UP000236333">
    <property type="component" value="Unassembled WGS sequence"/>
</dbReference>
<dbReference type="SUPFAM" id="SSF48403">
    <property type="entry name" value="Ankyrin repeat"/>
    <property type="match status" value="1"/>
</dbReference>
<reference evidence="2 3" key="1">
    <citation type="journal article" date="2017" name="Mol. Biol. Evol.">
        <title>The 4-celled Tetrabaena socialis nuclear genome reveals the essential components for genetic control of cell number at the origin of multicellularity in the volvocine lineage.</title>
        <authorList>
            <person name="Featherston J."/>
            <person name="Arakaki Y."/>
            <person name="Hanschen E.R."/>
            <person name="Ferris P.J."/>
            <person name="Michod R.E."/>
            <person name="Olson B.J.S.C."/>
            <person name="Nozaki H."/>
            <person name="Durand P.M."/>
        </authorList>
    </citation>
    <scope>NUCLEOTIDE SEQUENCE [LARGE SCALE GENOMIC DNA]</scope>
    <source>
        <strain evidence="2 3">NIES-571</strain>
    </source>
</reference>